<evidence type="ECO:0000256" key="1">
    <source>
        <dbReference type="SAM" id="MobiDB-lite"/>
    </source>
</evidence>
<dbReference type="AlphaFoldDB" id="G3HAN4"/>
<evidence type="ECO:0000313" key="2">
    <source>
        <dbReference type="EMBL" id="EGW02752.1"/>
    </source>
</evidence>
<organism evidence="2 3">
    <name type="scientific">Cricetulus griseus</name>
    <name type="common">Chinese hamster</name>
    <name type="synonym">Cricetulus barabensis griseus</name>
    <dbReference type="NCBI Taxonomy" id="10029"/>
    <lineage>
        <taxon>Eukaryota</taxon>
        <taxon>Metazoa</taxon>
        <taxon>Chordata</taxon>
        <taxon>Craniata</taxon>
        <taxon>Vertebrata</taxon>
        <taxon>Euteleostomi</taxon>
        <taxon>Mammalia</taxon>
        <taxon>Eutheria</taxon>
        <taxon>Euarchontoglires</taxon>
        <taxon>Glires</taxon>
        <taxon>Rodentia</taxon>
        <taxon>Myomorpha</taxon>
        <taxon>Muroidea</taxon>
        <taxon>Cricetidae</taxon>
        <taxon>Cricetinae</taxon>
        <taxon>Cricetulus</taxon>
    </lineage>
</organism>
<evidence type="ECO:0000313" key="3">
    <source>
        <dbReference type="Proteomes" id="UP000001075"/>
    </source>
</evidence>
<protein>
    <submittedName>
        <fullName evidence="2">Uncharacterized protein</fullName>
    </submittedName>
</protein>
<proteinExistence type="predicted"/>
<dbReference type="EMBL" id="JH000254">
    <property type="protein sequence ID" value="EGW02752.1"/>
    <property type="molecule type" value="Genomic_DNA"/>
</dbReference>
<dbReference type="Proteomes" id="UP000001075">
    <property type="component" value="Unassembled WGS sequence"/>
</dbReference>
<feature type="compositionally biased region" description="Polar residues" evidence="1">
    <location>
        <begin position="28"/>
        <end position="37"/>
    </location>
</feature>
<name>G3HAN4_CRIGR</name>
<feature type="region of interest" description="Disordered" evidence="1">
    <location>
        <begin position="14"/>
        <end position="44"/>
    </location>
</feature>
<dbReference type="InParanoid" id="G3HAN4"/>
<gene>
    <name evidence="2" type="ORF">I79_007490</name>
</gene>
<reference evidence="3" key="1">
    <citation type="journal article" date="2011" name="Nat. Biotechnol.">
        <title>The genomic sequence of the Chinese hamster ovary (CHO)-K1 cell line.</title>
        <authorList>
            <person name="Xu X."/>
            <person name="Nagarajan H."/>
            <person name="Lewis N.E."/>
            <person name="Pan S."/>
            <person name="Cai Z."/>
            <person name="Liu X."/>
            <person name="Chen W."/>
            <person name="Xie M."/>
            <person name="Wang W."/>
            <person name="Hammond S."/>
            <person name="Andersen M.R."/>
            <person name="Neff N."/>
            <person name="Passarelli B."/>
            <person name="Koh W."/>
            <person name="Fan H.C."/>
            <person name="Wang J."/>
            <person name="Gui Y."/>
            <person name="Lee K.H."/>
            <person name="Betenbaugh M.J."/>
            <person name="Quake S.R."/>
            <person name="Famili I."/>
            <person name="Palsson B.O."/>
            <person name="Wang J."/>
        </authorList>
    </citation>
    <scope>NUCLEOTIDE SEQUENCE [LARGE SCALE GENOMIC DNA]</scope>
    <source>
        <strain evidence="3">CHO K1 cell line</strain>
    </source>
</reference>
<sequence length="60" mass="6367">MYVLILVGASKADYSTDPQGGPSCAPMENTSLAQSSEAELEVTARPHTQQHLLVSQPHSS</sequence>
<accession>G3HAN4</accession>